<evidence type="ECO:0000313" key="1">
    <source>
        <dbReference type="EMBL" id="MTE12001.1"/>
    </source>
</evidence>
<dbReference type="AlphaFoldDB" id="A0A6I3KRR1"/>
<reference evidence="1 2" key="1">
    <citation type="submission" date="2019-11" db="EMBL/GenBank/DDBJ databases">
        <title>Nocardia sp. nov. CT2-14 isolated from soil.</title>
        <authorList>
            <person name="Kanchanasin P."/>
            <person name="Tanasupawat S."/>
            <person name="Yuki M."/>
            <person name="Kudo T."/>
        </authorList>
    </citation>
    <scope>NUCLEOTIDE SEQUENCE [LARGE SCALE GENOMIC DNA]</scope>
    <source>
        <strain evidence="1 2">CT2-14</strain>
    </source>
</reference>
<dbReference type="EMBL" id="WMBB01000002">
    <property type="protein sequence ID" value="MTE12001.1"/>
    <property type="molecule type" value="Genomic_DNA"/>
</dbReference>
<name>A0A6I3KRR1_9NOCA</name>
<comment type="caution">
    <text evidence="1">The sequence shown here is derived from an EMBL/GenBank/DDBJ whole genome shotgun (WGS) entry which is preliminary data.</text>
</comment>
<proteinExistence type="predicted"/>
<dbReference type="Proteomes" id="UP000432464">
    <property type="component" value="Unassembled WGS sequence"/>
</dbReference>
<keyword evidence="2" id="KW-1185">Reference proteome</keyword>
<evidence type="ECO:0000313" key="2">
    <source>
        <dbReference type="Proteomes" id="UP000432464"/>
    </source>
</evidence>
<sequence>MPHDSSPASEPVALTLSVPPRAARGLTADLVRPVSADPGVEVLDLALDDEAVSEFLVRIVHGDSGFVARADSGERALAGVAATVAALCGEDIRAALGAPDIRFLAGLKPPAVEAFREVLLAIETREVAAVTAALAPLGG</sequence>
<accession>A0A6I3KRR1</accession>
<gene>
    <name evidence="1" type="ORF">GLP40_04255</name>
</gene>
<protein>
    <submittedName>
        <fullName evidence="1">Uncharacterized protein</fullName>
    </submittedName>
</protein>
<organism evidence="1 2">
    <name type="scientific">Nocardia aurantiaca</name>
    <dbReference type="NCBI Taxonomy" id="2675850"/>
    <lineage>
        <taxon>Bacteria</taxon>
        <taxon>Bacillati</taxon>
        <taxon>Actinomycetota</taxon>
        <taxon>Actinomycetes</taxon>
        <taxon>Mycobacteriales</taxon>
        <taxon>Nocardiaceae</taxon>
        <taxon>Nocardia</taxon>
    </lineage>
</organism>